<dbReference type="EMBL" id="JAIWYP010000005">
    <property type="protein sequence ID" value="KAH3828010.1"/>
    <property type="molecule type" value="Genomic_DNA"/>
</dbReference>
<evidence type="ECO:0000313" key="1">
    <source>
        <dbReference type="EMBL" id="KAH3828010.1"/>
    </source>
</evidence>
<accession>A0A9D4H3S7</accession>
<comment type="caution">
    <text evidence="1">The sequence shown here is derived from an EMBL/GenBank/DDBJ whole genome shotgun (WGS) entry which is preliminary data.</text>
</comment>
<protein>
    <submittedName>
        <fullName evidence="1">Uncharacterized protein</fullName>
    </submittedName>
</protein>
<dbReference type="AlphaFoldDB" id="A0A9D4H3S7"/>
<sequence>MHPDYVGGDVVHLVSGVFAMEAYSGVKTDCTFGDFQPLHKTNANVPDRVVINATSLMSQ</sequence>
<organism evidence="1 2">
    <name type="scientific">Dreissena polymorpha</name>
    <name type="common">Zebra mussel</name>
    <name type="synonym">Mytilus polymorpha</name>
    <dbReference type="NCBI Taxonomy" id="45954"/>
    <lineage>
        <taxon>Eukaryota</taxon>
        <taxon>Metazoa</taxon>
        <taxon>Spiralia</taxon>
        <taxon>Lophotrochozoa</taxon>
        <taxon>Mollusca</taxon>
        <taxon>Bivalvia</taxon>
        <taxon>Autobranchia</taxon>
        <taxon>Heteroconchia</taxon>
        <taxon>Euheterodonta</taxon>
        <taxon>Imparidentia</taxon>
        <taxon>Neoheterodontei</taxon>
        <taxon>Myida</taxon>
        <taxon>Dreissenoidea</taxon>
        <taxon>Dreissenidae</taxon>
        <taxon>Dreissena</taxon>
    </lineage>
</organism>
<reference evidence="1" key="1">
    <citation type="journal article" date="2019" name="bioRxiv">
        <title>The Genome of the Zebra Mussel, Dreissena polymorpha: A Resource for Invasive Species Research.</title>
        <authorList>
            <person name="McCartney M.A."/>
            <person name="Auch B."/>
            <person name="Kono T."/>
            <person name="Mallez S."/>
            <person name="Zhang Y."/>
            <person name="Obille A."/>
            <person name="Becker A."/>
            <person name="Abrahante J.E."/>
            <person name="Garbe J."/>
            <person name="Badalamenti J.P."/>
            <person name="Herman A."/>
            <person name="Mangelson H."/>
            <person name="Liachko I."/>
            <person name="Sullivan S."/>
            <person name="Sone E.D."/>
            <person name="Koren S."/>
            <person name="Silverstein K.A.T."/>
            <person name="Beckman K.B."/>
            <person name="Gohl D.M."/>
        </authorList>
    </citation>
    <scope>NUCLEOTIDE SEQUENCE</scope>
    <source>
        <strain evidence="1">Duluth1</strain>
        <tissue evidence="1">Whole animal</tissue>
    </source>
</reference>
<proteinExistence type="predicted"/>
<reference evidence="1" key="2">
    <citation type="submission" date="2020-11" db="EMBL/GenBank/DDBJ databases">
        <authorList>
            <person name="McCartney M.A."/>
            <person name="Auch B."/>
            <person name="Kono T."/>
            <person name="Mallez S."/>
            <person name="Becker A."/>
            <person name="Gohl D.M."/>
            <person name="Silverstein K.A.T."/>
            <person name="Koren S."/>
            <person name="Bechman K.B."/>
            <person name="Herman A."/>
            <person name="Abrahante J.E."/>
            <person name="Garbe J."/>
        </authorList>
    </citation>
    <scope>NUCLEOTIDE SEQUENCE</scope>
    <source>
        <strain evidence="1">Duluth1</strain>
        <tissue evidence="1">Whole animal</tissue>
    </source>
</reference>
<gene>
    <name evidence="1" type="ORF">DPMN_129958</name>
</gene>
<evidence type="ECO:0000313" key="2">
    <source>
        <dbReference type="Proteomes" id="UP000828390"/>
    </source>
</evidence>
<dbReference type="Proteomes" id="UP000828390">
    <property type="component" value="Unassembled WGS sequence"/>
</dbReference>
<keyword evidence="2" id="KW-1185">Reference proteome</keyword>
<name>A0A9D4H3S7_DREPO</name>